<evidence type="ECO:0000256" key="1">
    <source>
        <dbReference type="ARBA" id="ARBA00022741"/>
    </source>
</evidence>
<dbReference type="SUPFAM" id="SSF52540">
    <property type="entry name" value="P-loop containing nucleoside triphosphate hydrolases"/>
    <property type="match status" value="1"/>
</dbReference>
<feature type="region of interest" description="Disordered" evidence="8">
    <location>
        <begin position="1"/>
        <end position="125"/>
    </location>
</feature>
<dbReference type="InterPro" id="IPR027417">
    <property type="entry name" value="P-loop_NTPase"/>
</dbReference>
<sequence length="711" mass="78459">MAEDTLMLNLSSDTAPACHSKSYQRPTSQEKWALKKAQKRKYSGIQKGLPNKQQFNGPKTKDQQPPEDMEEEDVPTHKNPVRKPAPKDAAKALSPETPKPAQRFKAQTKMTQKSKHVGEHKGGEDGVFIKTSSLFRNNPDIPDVHRPAVTQLKEKVFTSDSFAELDLHPHLINRHSLYTNAVFLGSVQKETIPVLLSGQDAVVRSQTGSGKTLAYGIPLVQSLQAVEPKIKHWDVMGSFPLAVCLLYCTVPSFPSLSSCQPFTWIVPGVLMGGEKRKAEKARLRKGINILITTPGRLVDHIKNTLSIAFSAVRWLILDEADRILDLGFEKDLTVILNSLNATGPPRQNVLLSATLTDGLSRLAVISMKEPVSIQVGENSEGINNLTPDPTTVRGKSDRFAVPERLQQHMVVVPSKLRLVCLAAFILSKCKFEKGHKIIVFVSSCEAVEFLLILFNAVLSGPKAKQQPLLSFFRLHGNMKQEERTEVFQEFSLCKTGILLCTDVAARGLDMPQVTWIVQYNPPTTPAEYVHRVGRTARIGAKGSSLLFLTPAEMSYVTSLANHNISLSEMKMEMILSTLMLDDRFKVRGKYDGKSSGAPEQEVQERATVLQTEFENVVHNDNNSVQAAKRALQSFLRAYTAYPSNMKHIFHIKALHLGHAAKSFGLRDAPQGLSLGPSFDRGEQAVARVVDVLDDLYGLPVASGGVGVLEGR</sequence>
<evidence type="ECO:0000259" key="9">
    <source>
        <dbReference type="PROSITE" id="PS51192"/>
    </source>
</evidence>
<dbReference type="InterPro" id="IPR000629">
    <property type="entry name" value="RNA-helicase_DEAD-box_CS"/>
</dbReference>
<proteinExistence type="inferred from homology"/>
<name>A0AAZ3RTU2_ONCTS</name>
<dbReference type="SMART" id="SM01178">
    <property type="entry name" value="DUF4217"/>
    <property type="match status" value="1"/>
</dbReference>
<dbReference type="PROSITE" id="PS51194">
    <property type="entry name" value="HELICASE_CTER"/>
    <property type="match status" value="1"/>
</dbReference>
<reference evidence="12" key="1">
    <citation type="journal article" date="2018" name="PLoS ONE">
        <title>Chinook salmon (Oncorhynchus tshawytscha) genome and transcriptome.</title>
        <authorList>
            <person name="Christensen K.A."/>
            <person name="Leong J.S."/>
            <person name="Sakhrani D."/>
            <person name="Biagi C.A."/>
            <person name="Minkley D.R."/>
            <person name="Withler R.E."/>
            <person name="Rondeau E.B."/>
            <person name="Koop B.F."/>
            <person name="Devlin R.H."/>
        </authorList>
    </citation>
    <scope>NUCLEOTIDE SEQUENCE [LARGE SCALE GENOMIC DNA]</scope>
</reference>
<evidence type="ECO:0000256" key="2">
    <source>
        <dbReference type="ARBA" id="ARBA00022801"/>
    </source>
</evidence>
<keyword evidence="5 7" id="KW-0694">RNA-binding</keyword>
<dbReference type="GeneTree" id="ENSGT00550000075041"/>
<dbReference type="GO" id="GO:0003723">
    <property type="term" value="F:RNA binding"/>
    <property type="evidence" value="ECO:0007669"/>
    <property type="project" value="UniProtKB-UniRule"/>
</dbReference>
<keyword evidence="4 6" id="KW-0067">ATP-binding</keyword>
<dbReference type="Gene3D" id="3.40.50.300">
    <property type="entry name" value="P-loop containing nucleotide triphosphate hydrolases"/>
    <property type="match status" value="2"/>
</dbReference>
<evidence type="ECO:0000256" key="8">
    <source>
        <dbReference type="SAM" id="MobiDB-lite"/>
    </source>
</evidence>
<evidence type="ECO:0000256" key="3">
    <source>
        <dbReference type="ARBA" id="ARBA00022806"/>
    </source>
</evidence>
<keyword evidence="12" id="KW-1185">Reference proteome</keyword>
<evidence type="ECO:0000256" key="5">
    <source>
        <dbReference type="ARBA" id="ARBA00022884"/>
    </source>
</evidence>
<keyword evidence="1 6" id="KW-0547">Nucleotide-binding</keyword>
<gene>
    <name evidence="11" type="primary">DDX31</name>
</gene>
<dbReference type="InterPro" id="IPR011545">
    <property type="entry name" value="DEAD/DEAH_box_helicase_dom"/>
</dbReference>
<comment type="function">
    <text evidence="7">RNA helicase.</text>
</comment>
<dbReference type="SMART" id="SM00487">
    <property type="entry name" value="DEXDc"/>
    <property type="match status" value="1"/>
</dbReference>
<dbReference type="Proteomes" id="UP000694402">
    <property type="component" value="Unassembled WGS sequence"/>
</dbReference>
<dbReference type="EC" id="3.6.4.13" evidence="7"/>
<dbReference type="PANTHER" id="PTHR24031">
    <property type="entry name" value="RNA HELICASE"/>
    <property type="match status" value="1"/>
</dbReference>
<evidence type="ECO:0000313" key="12">
    <source>
        <dbReference type="Proteomes" id="UP000694402"/>
    </source>
</evidence>
<evidence type="ECO:0000313" key="11">
    <source>
        <dbReference type="Ensembl" id="ENSOTSP00005144992.1"/>
    </source>
</evidence>
<comment type="domain">
    <text evidence="7">The Q motif is unique to and characteristic of the DEAD box family of RNA helicases and controls ATP binding and hydrolysis.</text>
</comment>
<reference evidence="11" key="2">
    <citation type="submission" date="2025-08" db="UniProtKB">
        <authorList>
            <consortium name="Ensembl"/>
        </authorList>
    </citation>
    <scope>IDENTIFICATION</scope>
</reference>
<feature type="domain" description="Helicase C-terminal" evidence="10">
    <location>
        <begin position="404"/>
        <end position="575"/>
    </location>
</feature>
<feature type="compositionally biased region" description="Polar residues" evidence="8">
    <location>
        <begin position="21"/>
        <end position="30"/>
    </location>
</feature>
<dbReference type="PROSITE" id="PS00039">
    <property type="entry name" value="DEAD_ATP_HELICASE"/>
    <property type="match status" value="1"/>
</dbReference>
<evidence type="ECO:0000256" key="4">
    <source>
        <dbReference type="ARBA" id="ARBA00022840"/>
    </source>
</evidence>
<dbReference type="InterPro" id="IPR025313">
    <property type="entry name" value="SPB4-like_CTE"/>
</dbReference>
<reference evidence="11" key="3">
    <citation type="submission" date="2025-09" db="UniProtKB">
        <authorList>
            <consortium name="Ensembl"/>
        </authorList>
    </citation>
    <scope>IDENTIFICATION</scope>
</reference>
<dbReference type="GO" id="GO:0016787">
    <property type="term" value="F:hydrolase activity"/>
    <property type="evidence" value="ECO:0007669"/>
    <property type="project" value="UniProtKB-KW"/>
</dbReference>
<evidence type="ECO:0000256" key="6">
    <source>
        <dbReference type="RuleBase" id="RU000492"/>
    </source>
</evidence>
<dbReference type="Ensembl" id="ENSOTST00005153886.1">
    <property type="protein sequence ID" value="ENSOTSP00005144992.1"/>
    <property type="gene ID" value="ENSOTSG00005000536.2"/>
</dbReference>
<feature type="domain" description="Helicase ATP-binding" evidence="9">
    <location>
        <begin position="192"/>
        <end position="373"/>
    </location>
</feature>
<keyword evidence="2 6" id="KW-0378">Hydrolase</keyword>
<evidence type="ECO:0000259" key="10">
    <source>
        <dbReference type="PROSITE" id="PS51194"/>
    </source>
</evidence>
<dbReference type="InterPro" id="IPR001650">
    <property type="entry name" value="Helicase_C-like"/>
</dbReference>
<dbReference type="GO" id="GO:0005524">
    <property type="term" value="F:ATP binding"/>
    <property type="evidence" value="ECO:0007669"/>
    <property type="project" value="UniProtKB-UniRule"/>
</dbReference>
<dbReference type="CDD" id="cd18787">
    <property type="entry name" value="SF2_C_DEAD"/>
    <property type="match status" value="1"/>
</dbReference>
<comment type="similarity">
    <text evidence="6">Belongs to the DEAD box helicase family.</text>
</comment>
<dbReference type="GO" id="GO:0003724">
    <property type="term" value="F:RNA helicase activity"/>
    <property type="evidence" value="ECO:0007669"/>
    <property type="project" value="UniProtKB-EC"/>
</dbReference>
<dbReference type="PROSITE" id="PS51192">
    <property type="entry name" value="HELICASE_ATP_BIND_1"/>
    <property type="match status" value="1"/>
</dbReference>
<dbReference type="AlphaFoldDB" id="A0AAZ3RTU2"/>
<protein>
    <recommendedName>
        <fullName evidence="7">ATP-dependent RNA helicase</fullName>
        <ecNumber evidence="7">3.6.4.13</ecNumber>
    </recommendedName>
</protein>
<dbReference type="Pfam" id="PF13959">
    <property type="entry name" value="CTE_SPB4"/>
    <property type="match status" value="1"/>
</dbReference>
<evidence type="ECO:0000256" key="7">
    <source>
        <dbReference type="RuleBase" id="RU365068"/>
    </source>
</evidence>
<dbReference type="InterPro" id="IPR014001">
    <property type="entry name" value="Helicase_ATP-bd"/>
</dbReference>
<organism evidence="11 12">
    <name type="scientific">Oncorhynchus tshawytscha</name>
    <name type="common">Chinook salmon</name>
    <name type="synonym">Salmo tshawytscha</name>
    <dbReference type="NCBI Taxonomy" id="74940"/>
    <lineage>
        <taxon>Eukaryota</taxon>
        <taxon>Metazoa</taxon>
        <taxon>Chordata</taxon>
        <taxon>Craniata</taxon>
        <taxon>Vertebrata</taxon>
        <taxon>Euteleostomi</taxon>
        <taxon>Actinopterygii</taxon>
        <taxon>Neopterygii</taxon>
        <taxon>Teleostei</taxon>
        <taxon>Protacanthopterygii</taxon>
        <taxon>Salmoniformes</taxon>
        <taxon>Salmonidae</taxon>
        <taxon>Salmoninae</taxon>
        <taxon>Oncorhynchus</taxon>
    </lineage>
</organism>
<comment type="catalytic activity">
    <reaction evidence="7">
        <text>ATP + H2O = ADP + phosphate + H(+)</text>
        <dbReference type="Rhea" id="RHEA:13065"/>
        <dbReference type="ChEBI" id="CHEBI:15377"/>
        <dbReference type="ChEBI" id="CHEBI:15378"/>
        <dbReference type="ChEBI" id="CHEBI:30616"/>
        <dbReference type="ChEBI" id="CHEBI:43474"/>
        <dbReference type="ChEBI" id="CHEBI:456216"/>
        <dbReference type="EC" id="3.6.4.13"/>
    </reaction>
</comment>
<dbReference type="SMART" id="SM00490">
    <property type="entry name" value="HELICc"/>
    <property type="match status" value="1"/>
</dbReference>
<keyword evidence="3 6" id="KW-0347">Helicase</keyword>
<accession>A0AAZ3RTU2</accession>
<dbReference type="Pfam" id="PF00270">
    <property type="entry name" value="DEAD"/>
    <property type="match status" value="1"/>
</dbReference>
<dbReference type="Pfam" id="PF00271">
    <property type="entry name" value="Helicase_C"/>
    <property type="match status" value="1"/>
</dbReference>